<reference evidence="4 5" key="1">
    <citation type="journal article" date="2019" name="Int. J. Syst. Evol. Microbiol.">
        <title>The Global Catalogue of Microorganisms (GCM) 10K type strain sequencing project: providing services to taxonomists for standard genome sequencing and annotation.</title>
        <authorList>
            <consortium name="The Broad Institute Genomics Platform"/>
            <consortium name="The Broad Institute Genome Sequencing Center for Infectious Disease"/>
            <person name="Wu L."/>
            <person name="Ma J."/>
        </authorList>
    </citation>
    <scope>NUCLEOTIDE SEQUENCE [LARGE SCALE GENOMIC DNA]</scope>
    <source>
        <strain evidence="4 5">XZYJ18</strain>
    </source>
</reference>
<comment type="caution">
    <text evidence="4">The sequence shown here is derived from an EMBL/GenBank/DDBJ whole genome shotgun (WGS) entry which is preliminary data.</text>
</comment>
<dbReference type="GO" id="GO:0016779">
    <property type="term" value="F:nucleotidyltransferase activity"/>
    <property type="evidence" value="ECO:0007669"/>
    <property type="project" value="UniProtKB-KW"/>
</dbReference>
<organism evidence="4 5">
    <name type="scientific">Halorussus aquaticus</name>
    <dbReference type="NCBI Taxonomy" id="2953748"/>
    <lineage>
        <taxon>Archaea</taxon>
        <taxon>Methanobacteriati</taxon>
        <taxon>Methanobacteriota</taxon>
        <taxon>Stenosarchaea group</taxon>
        <taxon>Halobacteria</taxon>
        <taxon>Halobacteriales</taxon>
        <taxon>Haladaptataceae</taxon>
        <taxon>Halorussus</taxon>
    </lineage>
</organism>
<dbReference type="InterPro" id="IPR025877">
    <property type="entry name" value="MobA-like_NTP_Trfase"/>
</dbReference>
<dbReference type="Proteomes" id="UP001595945">
    <property type="component" value="Unassembled WGS sequence"/>
</dbReference>
<gene>
    <name evidence="4" type="ORF">ACFO9K_13790</name>
</gene>
<evidence type="ECO:0000313" key="5">
    <source>
        <dbReference type="Proteomes" id="UP001595945"/>
    </source>
</evidence>
<evidence type="ECO:0000256" key="2">
    <source>
        <dbReference type="ARBA" id="ARBA00022695"/>
    </source>
</evidence>
<name>A0ABD5Q3R6_9EURY</name>
<dbReference type="EMBL" id="JBHSHT010000002">
    <property type="protein sequence ID" value="MFC4825330.1"/>
    <property type="molecule type" value="Genomic_DNA"/>
</dbReference>
<dbReference type="Gene3D" id="3.90.550.10">
    <property type="entry name" value="Spore Coat Polysaccharide Biosynthesis Protein SpsA, Chain A"/>
    <property type="match status" value="1"/>
</dbReference>
<accession>A0ABD5Q3R6</accession>
<keyword evidence="1 4" id="KW-0808">Transferase</keyword>
<protein>
    <submittedName>
        <fullName evidence="4">NTP transferase domain-containing protein</fullName>
    </submittedName>
</protein>
<dbReference type="SUPFAM" id="SSF53448">
    <property type="entry name" value="Nucleotide-diphospho-sugar transferases"/>
    <property type="match status" value="1"/>
</dbReference>
<evidence type="ECO:0000313" key="4">
    <source>
        <dbReference type="EMBL" id="MFC4825330.1"/>
    </source>
</evidence>
<evidence type="ECO:0000259" key="3">
    <source>
        <dbReference type="Pfam" id="PF12804"/>
    </source>
</evidence>
<dbReference type="InterPro" id="IPR029044">
    <property type="entry name" value="Nucleotide-diphossugar_trans"/>
</dbReference>
<dbReference type="InterPro" id="IPR050065">
    <property type="entry name" value="GlmU-like"/>
</dbReference>
<feature type="domain" description="MobA-like NTP transferase" evidence="3">
    <location>
        <begin position="3"/>
        <end position="129"/>
    </location>
</feature>
<proteinExistence type="predicted"/>
<dbReference type="AlphaFoldDB" id="A0ABD5Q3R6"/>
<dbReference type="RefSeq" id="WP_254268982.1">
    <property type="nucleotide sequence ID" value="NZ_CP100400.1"/>
</dbReference>
<keyword evidence="2" id="KW-0548">Nucleotidyltransferase</keyword>
<sequence>MRGVILAAGRGSRMGETTDDVPKAFLEVEGRTLYERQRAALAGVADAVTVVLGYEAETARERLSSAEARGERAPPTDTVVLDDWDEYDNAESLRRALVGIDDDALVLNGDVVLAPRTLGRVVRRFEEVGPAYNVVGCLPGVQNDHTAIRCDDADEVTDYGEIPGRRHAGVGVVARRNLDDATDVLARNADDWYPHLYPETPTKRVVVSPDAHLEINRPADLERARERLPLARSSAELSRPDAVR</sequence>
<dbReference type="GeneID" id="73043956"/>
<dbReference type="Pfam" id="PF12804">
    <property type="entry name" value="NTP_transf_3"/>
    <property type="match status" value="1"/>
</dbReference>
<keyword evidence="5" id="KW-1185">Reference proteome</keyword>
<evidence type="ECO:0000256" key="1">
    <source>
        <dbReference type="ARBA" id="ARBA00022679"/>
    </source>
</evidence>
<dbReference type="PANTHER" id="PTHR43584">
    <property type="entry name" value="NUCLEOTIDYL TRANSFERASE"/>
    <property type="match status" value="1"/>
</dbReference>
<dbReference type="PANTHER" id="PTHR43584:SF8">
    <property type="entry name" value="N-ACETYLMURAMATE ALPHA-1-PHOSPHATE URIDYLYLTRANSFERASE"/>
    <property type="match status" value="1"/>
</dbReference>